<dbReference type="EMBL" id="CH902620">
    <property type="protein sequence ID" value="EDV31732.1"/>
    <property type="molecule type" value="Genomic_DNA"/>
</dbReference>
<dbReference type="PANTHER" id="PTHR14905">
    <property type="entry name" value="NG37"/>
    <property type="match status" value="1"/>
</dbReference>
<accession>B3MLI3</accession>
<keyword evidence="3" id="KW-0732">Signal</keyword>
<dbReference type="STRING" id="7217.B3MLI3"/>
<feature type="compositionally biased region" description="Low complexity" evidence="1">
    <location>
        <begin position="195"/>
        <end position="219"/>
    </location>
</feature>
<gene>
    <name evidence="5" type="primary">Dana\GF15503</name>
    <name evidence="5" type="synonym">dana_GLEANR_16269</name>
    <name evidence="5" type="ORF">GF15503</name>
</gene>
<evidence type="ECO:0000313" key="8">
    <source>
        <dbReference type="Proteomes" id="UP000007801"/>
    </source>
</evidence>
<feature type="transmembrane region" description="Helical" evidence="2">
    <location>
        <begin position="899"/>
        <end position="923"/>
    </location>
</feature>
<keyword evidence="2" id="KW-0472">Membrane</keyword>
<evidence type="ECO:0000313" key="7">
    <source>
        <dbReference type="EMBL" id="KPU73588.1"/>
    </source>
</evidence>
<keyword evidence="2" id="KW-1133">Transmembrane helix</keyword>
<dbReference type="GeneID" id="6498311"/>
<evidence type="ECO:0000256" key="1">
    <source>
        <dbReference type="SAM" id="MobiDB-lite"/>
    </source>
</evidence>
<evidence type="ECO:0000256" key="3">
    <source>
        <dbReference type="SAM" id="SignalP"/>
    </source>
</evidence>
<dbReference type="InterPro" id="IPR052577">
    <property type="entry name" value="VWA7"/>
</dbReference>
<keyword evidence="2" id="KW-0812">Transmembrane</keyword>
<reference evidence="5 8" key="1">
    <citation type="journal article" date="2007" name="Nature">
        <title>Evolution of genes and genomes on the Drosophila phylogeny.</title>
        <authorList>
            <consortium name="Drosophila 12 Genomes Consortium"/>
            <person name="Clark A.G."/>
            <person name="Eisen M.B."/>
            <person name="Smith D.R."/>
            <person name="Bergman C.M."/>
            <person name="Oliver B."/>
            <person name="Markow T.A."/>
            <person name="Kaufman T.C."/>
            <person name="Kellis M."/>
            <person name="Gelbart W."/>
            <person name="Iyer V.N."/>
            <person name="Pollard D.A."/>
            <person name="Sackton T.B."/>
            <person name="Larracuente A.M."/>
            <person name="Singh N.D."/>
            <person name="Abad J.P."/>
            <person name="Abt D.N."/>
            <person name="Adryan B."/>
            <person name="Aguade M."/>
            <person name="Akashi H."/>
            <person name="Anderson W.W."/>
            <person name="Aquadro C.F."/>
            <person name="Ardell D.H."/>
            <person name="Arguello R."/>
            <person name="Artieri C.G."/>
            <person name="Barbash D.A."/>
            <person name="Barker D."/>
            <person name="Barsanti P."/>
            <person name="Batterham P."/>
            <person name="Batzoglou S."/>
            <person name="Begun D."/>
            <person name="Bhutkar A."/>
            <person name="Blanco E."/>
            <person name="Bosak S.A."/>
            <person name="Bradley R.K."/>
            <person name="Brand A.D."/>
            <person name="Brent M.R."/>
            <person name="Brooks A.N."/>
            <person name="Brown R.H."/>
            <person name="Butlin R.K."/>
            <person name="Caggese C."/>
            <person name="Calvi B.R."/>
            <person name="Bernardo de Carvalho A."/>
            <person name="Caspi A."/>
            <person name="Castrezana S."/>
            <person name="Celniker S.E."/>
            <person name="Chang J.L."/>
            <person name="Chapple C."/>
            <person name="Chatterji S."/>
            <person name="Chinwalla A."/>
            <person name="Civetta A."/>
            <person name="Clifton S.W."/>
            <person name="Comeron J.M."/>
            <person name="Costello J.C."/>
            <person name="Coyne J.A."/>
            <person name="Daub J."/>
            <person name="David R.G."/>
            <person name="Delcher A.L."/>
            <person name="Delehaunty K."/>
            <person name="Do C.B."/>
            <person name="Ebling H."/>
            <person name="Edwards K."/>
            <person name="Eickbush T."/>
            <person name="Evans J.D."/>
            <person name="Filipski A."/>
            <person name="Findeiss S."/>
            <person name="Freyhult E."/>
            <person name="Fulton L."/>
            <person name="Fulton R."/>
            <person name="Garcia A.C."/>
            <person name="Gardiner A."/>
            <person name="Garfield D.A."/>
            <person name="Garvin B.E."/>
            <person name="Gibson G."/>
            <person name="Gilbert D."/>
            <person name="Gnerre S."/>
            <person name="Godfrey J."/>
            <person name="Good R."/>
            <person name="Gotea V."/>
            <person name="Gravely B."/>
            <person name="Greenberg A.J."/>
            <person name="Griffiths-Jones S."/>
            <person name="Gross S."/>
            <person name="Guigo R."/>
            <person name="Gustafson E.A."/>
            <person name="Haerty W."/>
            <person name="Hahn M.W."/>
            <person name="Halligan D.L."/>
            <person name="Halpern A.L."/>
            <person name="Halter G.M."/>
            <person name="Han M.V."/>
            <person name="Heger A."/>
            <person name="Hillier L."/>
            <person name="Hinrichs A.S."/>
            <person name="Holmes I."/>
            <person name="Hoskins R.A."/>
            <person name="Hubisz M.J."/>
            <person name="Hultmark D."/>
            <person name="Huntley M.A."/>
            <person name="Jaffe D.B."/>
            <person name="Jagadeeshan S."/>
            <person name="Jeck W.R."/>
            <person name="Johnson J."/>
            <person name="Jones C.D."/>
            <person name="Jordan W.C."/>
            <person name="Karpen G.H."/>
            <person name="Kataoka E."/>
            <person name="Keightley P.D."/>
            <person name="Kheradpour P."/>
            <person name="Kirkness E.F."/>
            <person name="Koerich L.B."/>
            <person name="Kristiansen K."/>
            <person name="Kudrna D."/>
            <person name="Kulathinal R.J."/>
            <person name="Kumar S."/>
            <person name="Kwok R."/>
            <person name="Lander E."/>
            <person name="Langley C.H."/>
            <person name="Lapoint R."/>
            <person name="Lazzaro B.P."/>
            <person name="Lee S.J."/>
            <person name="Levesque L."/>
            <person name="Li R."/>
            <person name="Lin C.F."/>
            <person name="Lin M.F."/>
            <person name="Lindblad-Toh K."/>
            <person name="Llopart A."/>
            <person name="Long M."/>
            <person name="Low L."/>
            <person name="Lozovsky E."/>
            <person name="Lu J."/>
            <person name="Luo M."/>
            <person name="Machado C.A."/>
            <person name="Makalowski W."/>
            <person name="Marzo M."/>
            <person name="Matsuda M."/>
            <person name="Matzkin L."/>
            <person name="McAllister B."/>
            <person name="McBride C.S."/>
            <person name="McKernan B."/>
            <person name="McKernan K."/>
            <person name="Mendez-Lago M."/>
            <person name="Minx P."/>
            <person name="Mollenhauer M.U."/>
            <person name="Montooth K."/>
            <person name="Mount S.M."/>
            <person name="Mu X."/>
            <person name="Myers E."/>
            <person name="Negre B."/>
            <person name="Newfeld S."/>
            <person name="Nielsen R."/>
            <person name="Noor M.A."/>
            <person name="O'Grady P."/>
            <person name="Pachter L."/>
            <person name="Papaceit M."/>
            <person name="Parisi M.J."/>
            <person name="Parisi M."/>
            <person name="Parts L."/>
            <person name="Pedersen J.S."/>
            <person name="Pesole G."/>
            <person name="Phillippy A.M."/>
            <person name="Ponting C.P."/>
            <person name="Pop M."/>
            <person name="Porcelli D."/>
            <person name="Powell J.R."/>
            <person name="Prohaska S."/>
            <person name="Pruitt K."/>
            <person name="Puig M."/>
            <person name="Quesneville H."/>
            <person name="Ram K.R."/>
            <person name="Rand D."/>
            <person name="Rasmussen M.D."/>
            <person name="Reed L.K."/>
            <person name="Reenan R."/>
            <person name="Reily A."/>
            <person name="Remington K.A."/>
            <person name="Rieger T.T."/>
            <person name="Ritchie M.G."/>
            <person name="Robin C."/>
            <person name="Rogers Y.H."/>
            <person name="Rohde C."/>
            <person name="Rozas J."/>
            <person name="Rubenfield M.J."/>
            <person name="Ruiz A."/>
            <person name="Russo S."/>
            <person name="Salzberg S.L."/>
            <person name="Sanchez-Gracia A."/>
            <person name="Saranga D.J."/>
            <person name="Sato H."/>
            <person name="Schaeffer S.W."/>
            <person name="Schatz M.C."/>
            <person name="Schlenke T."/>
            <person name="Schwartz R."/>
            <person name="Segarra C."/>
            <person name="Singh R.S."/>
            <person name="Sirot L."/>
            <person name="Sirota M."/>
            <person name="Sisneros N.B."/>
            <person name="Smith C.D."/>
            <person name="Smith T.F."/>
            <person name="Spieth J."/>
            <person name="Stage D.E."/>
            <person name="Stark A."/>
            <person name="Stephan W."/>
            <person name="Strausberg R.L."/>
            <person name="Strempel S."/>
            <person name="Sturgill D."/>
            <person name="Sutton G."/>
            <person name="Sutton G.G."/>
            <person name="Tao W."/>
            <person name="Teichmann S."/>
            <person name="Tobari Y.N."/>
            <person name="Tomimura Y."/>
            <person name="Tsolas J.M."/>
            <person name="Valente V.L."/>
            <person name="Venter E."/>
            <person name="Venter J.C."/>
            <person name="Vicario S."/>
            <person name="Vieira F.G."/>
            <person name="Vilella A.J."/>
            <person name="Villasante A."/>
            <person name="Walenz B."/>
            <person name="Wang J."/>
            <person name="Wasserman M."/>
            <person name="Watts T."/>
            <person name="Wilson D."/>
            <person name="Wilson R.K."/>
            <person name="Wing R.A."/>
            <person name="Wolfner M.F."/>
            <person name="Wong A."/>
            <person name="Wong G.K."/>
            <person name="Wu C.I."/>
            <person name="Wu G."/>
            <person name="Yamamoto D."/>
            <person name="Yang H.P."/>
            <person name="Yang S.P."/>
            <person name="Yorke J.A."/>
            <person name="Yoshida K."/>
            <person name="Zdobnov E."/>
            <person name="Zhang P."/>
            <person name="Zhang Y."/>
            <person name="Zimin A.V."/>
            <person name="Baldwin J."/>
            <person name="Abdouelleil A."/>
            <person name="Abdulkadir J."/>
            <person name="Abebe A."/>
            <person name="Abera B."/>
            <person name="Abreu J."/>
            <person name="Acer S.C."/>
            <person name="Aftuck L."/>
            <person name="Alexander A."/>
            <person name="An P."/>
            <person name="Anderson E."/>
            <person name="Anderson S."/>
            <person name="Arachi H."/>
            <person name="Azer M."/>
            <person name="Bachantsang P."/>
            <person name="Barry A."/>
            <person name="Bayul T."/>
            <person name="Berlin A."/>
            <person name="Bessette D."/>
            <person name="Bloom T."/>
            <person name="Blye J."/>
            <person name="Boguslavskiy L."/>
            <person name="Bonnet C."/>
            <person name="Boukhgalter B."/>
            <person name="Bourzgui I."/>
            <person name="Brown A."/>
            <person name="Cahill P."/>
            <person name="Channer S."/>
            <person name="Cheshatsang Y."/>
            <person name="Chuda L."/>
            <person name="Citroen M."/>
            <person name="Collymore A."/>
            <person name="Cooke P."/>
            <person name="Costello M."/>
            <person name="D'Aco K."/>
            <person name="Daza R."/>
            <person name="De Haan G."/>
            <person name="DeGray S."/>
            <person name="DeMaso C."/>
            <person name="Dhargay N."/>
            <person name="Dooley K."/>
            <person name="Dooley E."/>
            <person name="Doricent M."/>
            <person name="Dorje P."/>
            <person name="Dorjee K."/>
            <person name="Dupes A."/>
            <person name="Elong R."/>
            <person name="Falk J."/>
            <person name="Farina A."/>
            <person name="Faro S."/>
            <person name="Ferguson D."/>
            <person name="Fisher S."/>
            <person name="Foley C.D."/>
            <person name="Franke A."/>
            <person name="Friedrich D."/>
            <person name="Gadbois L."/>
            <person name="Gearin G."/>
            <person name="Gearin C.R."/>
            <person name="Giannoukos G."/>
            <person name="Goode T."/>
            <person name="Graham J."/>
            <person name="Grandbois E."/>
            <person name="Grewal S."/>
            <person name="Gyaltsen K."/>
            <person name="Hafez N."/>
            <person name="Hagos B."/>
            <person name="Hall J."/>
            <person name="Henson C."/>
            <person name="Hollinger A."/>
            <person name="Honan T."/>
            <person name="Huard M.D."/>
            <person name="Hughes L."/>
            <person name="Hurhula B."/>
            <person name="Husby M.E."/>
            <person name="Kamat A."/>
            <person name="Kanga B."/>
            <person name="Kashin S."/>
            <person name="Khazanovich D."/>
            <person name="Kisner P."/>
            <person name="Lance K."/>
            <person name="Lara M."/>
            <person name="Lee W."/>
            <person name="Lennon N."/>
            <person name="Letendre F."/>
            <person name="LeVine R."/>
            <person name="Lipovsky A."/>
            <person name="Liu X."/>
            <person name="Liu J."/>
            <person name="Liu S."/>
            <person name="Lokyitsang T."/>
            <person name="Lokyitsang Y."/>
            <person name="Lubonja R."/>
            <person name="Lui A."/>
            <person name="MacDonald P."/>
            <person name="Magnisalis V."/>
            <person name="Maru K."/>
            <person name="Matthews C."/>
            <person name="McCusker W."/>
            <person name="McDonough S."/>
            <person name="Mehta T."/>
            <person name="Meldrim J."/>
            <person name="Meneus L."/>
            <person name="Mihai O."/>
            <person name="Mihalev A."/>
            <person name="Mihova T."/>
            <person name="Mittelman R."/>
            <person name="Mlenga V."/>
            <person name="Montmayeur A."/>
            <person name="Mulrain L."/>
            <person name="Navidi A."/>
            <person name="Naylor J."/>
            <person name="Negash T."/>
            <person name="Nguyen T."/>
            <person name="Nguyen N."/>
            <person name="Nicol R."/>
            <person name="Norbu C."/>
            <person name="Norbu N."/>
            <person name="Novod N."/>
            <person name="O'Neill B."/>
            <person name="Osman S."/>
            <person name="Markiewicz E."/>
            <person name="Oyono O.L."/>
            <person name="Patti C."/>
            <person name="Phunkhang P."/>
            <person name="Pierre F."/>
            <person name="Priest M."/>
            <person name="Raghuraman S."/>
            <person name="Rege F."/>
            <person name="Reyes R."/>
            <person name="Rise C."/>
            <person name="Rogov P."/>
            <person name="Ross K."/>
            <person name="Ryan E."/>
            <person name="Settipalli S."/>
            <person name="Shea T."/>
            <person name="Sherpa N."/>
            <person name="Shi L."/>
            <person name="Shih D."/>
            <person name="Sparrow T."/>
            <person name="Spaulding J."/>
            <person name="Stalker J."/>
            <person name="Stange-Thomann N."/>
            <person name="Stavropoulos S."/>
            <person name="Stone C."/>
            <person name="Strader C."/>
            <person name="Tesfaye S."/>
            <person name="Thomson T."/>
            <person name="Thoulutsang Y."/>
            <person name="Thoulutsang D."/>
            <person name="Topham K."/>
            <person name="Topping I."/>
            <person name="Tsamla T."/>
            <person name="Vassiliev H."/>
            <person name="Vo A."/>
            <person name="Wangchuk T."/>
            <person name="Wangdi T."/>
            <person name="Weiand M."/>
            <person name="Wilkinson J."/>
            <person name="Wilson A."/>
            <person name="Yadav S."/>
            <person name="Young G."/>
            <person name="Yu Q."/>
            <person name="Zembek L."/>
            <person name="Zhong D."/>
            <person name="Zimmer A."/>
            <person name="Zwirko Z."/>
            <person name="Jaffe D.B."/>
            <person name="Alvarez P."/>
            <person name="Brockman W."/>
            <person name="Butler J."/>
            <person name="Chin C."/>
            <person name="Gnerre S."/>
            <person name="Grabherr M."/>
            <person name="Kleber M."/>
            <person name="Mauceli E."/>
            <person name="MacCallum I."/>
        </authorList>
    </citation>
    <scope>NUCLEOTIDE SEQUENCE [LARGE SCALE GENOMIC DNA]</scope>
    <source>
        <strain evidence="5">TSC#14024-0371.13</strain>
        <strain evidence="8">Tucson 14024-0371.13</strain>
    </source>
</reference>
<feature type="region of interest" description="Disordered" evidence="1">
    <location>
        <begin position="259"/>
        <end position="297"/>
    </location>
</feature>
<dbReference type="OrthoDB" id="6610237at2759"/>
<dbReference type="Pfam" id="PF23619">
    <property type="entry name" value="Ig_VWA7"/>
    <property type="match status" value="1"/>
</dbReference>
<dbReference type="Proteomes" id="UP000007801">
    <property type="component" value="Unassembled WGS sequence"/>
</dbReference>
<dbReference type="HOGENOM" id="CLU_310407_0_0_1"/>
<dbReference type="KEGG" id="dan:6498311"/>
<feature type="domain" description="VWA7 Ig-like" evidence="4">
    <location>
        <begin position="691"/>
        <end position="777"/>
    </location>
</feature>
<dbReference type="PANTHER" id="PTHR14905:SF7">
    <property type="entry name" value="VON WILLEBRAND FACTOR A DOMAIN-CONTAINING PROTEIN 7"/>
    <property type="match status" value="1"/>
</dbReference>
<keyword evidence="8" id="KW-1185">Reference proteome</keyword>
<protein>
    <submittedName>
        <fullName evidence="5">Uncharacterized protein, isoform A</fullName>
    </submittedName>
    <submittedName>
        <fullName evidence="6">Uncharacterized protein, isoform B</fullName>
    </submittedName>
    <submittedName>
        <fullName evidence="7">Uncharacterized protein, isoform C</fullName>
    </submittedName>
</protein>
<dbReference type="OMA" id="NVFIRAE"/>
<name>B3MLI3_DROAN</name>
<dbReference type="InterPro" id="IPR057615">
    <property type="entry name" value="Ig_VWA7"/>
</dbReference>
<proteinExistence type="predicted"/>
<feature type="chain" id="PRO_5014298472" evidence="3">
    <location>
        <begin position="21"/>
        <end position="947"/>
    </location>
</feature>
<evidence type="ECO:0000313" key="6">
    <source>
        <dbReference type="EMBL" id="KPU73587.1"/>
    </source>
</evidence>
<reference evidence="5" key="3">
    <citation type="submission" date="2015-10" db="EMBL/GenBank/DDBJ databases">
        <authorList>
            <consortium name="FlyBase"/>
        </authorList>
    </citation>
    <scope>NUCLEOTIDE SEQUENCE</scope>
    <source>
        <strain evidence="5">TSC#14024-0371.13</strain>
    </source>
</reference>
<reference evidence="5" key="2">
    <citation type="journal article" date="2008" name="Bioinformatics">
        <title>Assembly reconciliation.</title>
        <authorList>
            <person name="Zimin A.V."/>
            <person name="Smith D.R."/>
            <person name="Sutton G."/>
            <person name="Yorke J.A."/>
        </authorList>
    </citation>
    <scope>NUCLEOTIDE SEQUENCE</scope>
    <source>
        <strain evidence="5">TSC#14024-0371.13</strain>
    </source>
</reference>
<evidence type="ECO:0000256" key="2">
    <source>
        <dbReference type="SAM" id="Phobius"/>
    </source>
</evidence>
<dbReference type="EMBL" id="CH902620">
    <property type="protein sequence ID" value="KPU73587.1"/>
    <property type="molecule type" value="Genomic_DNA"/>
</dbReference>
<sequence>MILRTQLWLGIVLLVGMAHCQDEDYGGDMGSASAGNSDDIYDPTQLEIEVETEMQQHRNSLDEEHTEGSYAMEQDMMSTMRPLESRLNTMAPYSEENTAAEMMEDAPTQKRVSKVDAAAGQSRDYYYDTSEDEMMASTTARVATTLIPEYVRQAKAERFPQREHQEHDISEYVEEEATKSTEEEHPPIDVTYQVEQQQQPVPQAQVQVQQLPSPSKPQSFKYSTEDEYYDDQAEVKPHPTAATSEEPLPVLRARFGGFPWPSSTQAPGPVTAPATTSSASPASTTIPTTTSPRKQAKHIHVPGGVKAELLPADQLRNYIKDVYIRMPLAVIVDPSSASLEQAKRLYIDALQDKNIDIKIVLVTLNGAGAPSAFSFNNTREFIAGLNSTKEHEGGNSFVGVLHAAELVPYDSAVFISTAAIPPHTELVQDAAITLLKKRIRLFLLWYGERSGSENETEDAVGGILGEVATRSGGEIIHIVSTEHGQHIAGNTLTLVSDAYQGVQELELPVYTTLSSLHVRIDANMRRATMETPNGEINLKKLVKFGVVNATRTSSPYELDAYVPLNKLRRTATFKLKLYPEVTDQSYNVFVRAERKADVFLGDIIKRIDSYYKNGPTKARLARIQFPDKEKDTEKLEEDVDSPKNEIETFSEKEIQRAPSLNQTLLASPTGQSRSTLNAMLLQRCGTKIELSTQSQIQVTAGQMATLLFEVTNTRSETVYSTIQVTDERRFLVQLNPTRLNLRAQETGTVRLTVLVPTGTSQGTTDRITFTHYGRETTTMAVNLKVVSSIDAQDTTGPTLSWEFGSRCDYLTPESQNCGERFWTLDVTAQDWQSGMLRLQATPPEGLFYRNYYTAGTNEPLKATYMASCCEPKVSFVAYDAAGNQRSLTIDVRDVYLTEAAIAAICLGAILLLLLIVAIIWGIVWCCRRRKVIMELPTYRSHSTRSME</sequence>
<feature type="signal peptide" evidence="3">
    <location>
        <begin position="1"/>
        <end position="20"/>
    </location>
</feature>
<dbReference type="EMBL" id="CH902620">
    <property type="protein sequence ID" value="KPU73588.1"/>
    <property type="molecule type" value="Genomic_DNA"/>
</dbReference>
<dbReference type="AlphaFoldDB" id="B3MLI3"/>
<evidence type="ECO:0000259" key="4">
    <source>
        <dbReference type="Pfam" id="PF23619"/>
    </source>
</evidence>
<evidence type="ECO:0000313" key="5">
    <source>
        <dbReference type="EMBL" id="EDV31732.1"/>
    </source>
</evidence>
<feature type="compositionally biased region" description="Low complexity" evidence="1">
    <location>
        <begin position="264"/>
        <end position="292"/>
    </location>
</feature>
<feature type="region of interest" description="Disordered" evidence="1">
    <location>
        <begin position="195"/>
        <end position="246"/>
    </location>
</feature>
<dbReference type="eggNOG" id="ENOG502SAKK">
    <property type="taxonomic scope" value="Eukaryota"/>
</dbReference>
<organism evidence="5 8">
    <name type="scientific">Drosophila ananassae</name>
    <name type="common">Fruit fly</name>
    <dbReference type="NCBI Taxonomy" id="7217"/>
    <lineage>
        <taxon>Eukaryota</taxon>
        <taxon>Metazoa</taxon>
        <taxon>Ecdysozoa</taxon>
        <taxon>Arthropoda</taxon>
        <taxon>Hexapoda</taxon>
        <taxon>Insecta</taxon>
        <taxon>Pterygota</taxon>
        <taxon>Neoptera</taxon>
        <taxon>Endopterygota</taxon>
        <taxon>Diptera</taxon>
        <taxon>Brachycera</taxon>
        <taxon>Muscomorpha</taxon>
        <taxon>Ephydroidea</taxon>
        <taxon>Drosophilidae</taxon>
        <taxon>Drosophila</taxon>
        <taxon>Sophophora</taxon>
    </lineage>
</organism>